<organism evidence="10 11">
    <name type="scientific">Gulo gulo</name>
    <name type="common">Wolverine</name>
    <name type="synonym">Gluton</name>
    <dbReference type="NCBI Taxonomy" id="48420"/>
    <lineage>
        <taxon>Eukaryota</taxon>
        <taxon>Metazoa</taxon>
        <taxon>Chordata</taxon>
        <taxon>Craniata</taxon>
        <taxon>Vertebrata</taxon>
        <taxon>Euteleostomi</taxon>
        <taxon>Mammalia</taxon>
        <taxon>Eutheria</taxon>
        <taxon>Laurasiatheria</taxon>
        <taxon>Carnivora</taxon>
        <taxon>Caniformia</taxon>
        <taxon>Musteloidea</taxon>
        <taxon>Mustelidae</taxon>
        <taxon>Guloninae</taxon>
        <taxon>Gulo</taxon>
    </lineage>
</organism>
<evidence type="ECO:0000313" key="11">
    <source>
        <dbReference type="Proteomes" id="UP000269945"/>
    </source>
</evidence>
<evidence type="ECO:0000256" key="9">
    <source>
        <dbReference type="SAM" id="Phobius"/>
    </source>
</evidence>
<keyword evidence="3 9" id="KW-0812">Transmembrane</keyword>
<evidence type="ECO:0000313" key="10">
    <source>
        <dbReference type="EMBL" id="VCW67860.1"/>
    </source>
</evidence>
<comment type="similarity">
    <text evidence="2">Belongs to the TMEM14 family.</text>
</comment>
<evidence type="ECO:0000256" key="3">
    <source>
        <dbReference type="ARBA" id="ARBA00022692"/>
    </source>
</evidence>
<dbReference type="GO" id="GO:0070453">
    <property type="term" value="P:regulation of heme biosynthetic process"/>
    <property type="evidence" value="ECO:0007669"/>
    <property type="project" value="TreeGrafter"/>
</dbReference>
<comment type="caution">
    <text evidence="10">The sequence shown here is derived from an EMBL/GenBank/DDBJ whole genome shotgun (WGS) entry which is preliminary data.</text>
</comment>
<evidence type="ECO:0000256" key="5">
    <source>
        <dbReference type="ARBA" id="ARBA00023133"/>
    </source>
</evidence>
<dbReference type="PANTHER" id="PTHR12668:SF4">
    <property type="entry name" value="TRANSMEMBRANE PROTEIN 14C-RELATED"/>
    <property type="match status" value="1"/>
</dbReference>
<dbReference type="PANTHER" id="PTHR12668">
    <property type="entry name" value="TRANSMEMBRANE PROTEIN 14, 15"/>
    <property type="match status" value="1"/>
</dbReference>
<evidence type="ECO:0000256" key="2">
    <source>
        <dbReference type="ARBA" id="ARBA00007590"/>
    </source>
</evidence>
<dbReference type="GO" id="GO:0031966">
    <property type="term" value="C:mitochondrial membrane"/>
    <property type="evidence" value="ECO:0007669"/>
    <property type="project" value="TreeGrafter"/>
</dbReference>
<dbReference type="Gene3D" id="1.10.10.1740">
    <property type="entry name" value="Transmembrane protein 14-like"/>
    <property type="match status" value="1"/>
</dbReference>
<feature type="transmembrane region" description="Helical" evidence="9">
    <location>
        <begin position="44"/>
        <end position="61"/>
    </location>
</feature>
<feature type="transmembrane region" description="Helical" evidence="9">
    <location>
        <begin position="73"/>
        <end position="91"/>
    </location>
</feature>
<accession>A0A9X9PV45</accession>
<gene>
    <name evidence="10" type="ORF">BN2614_LOCUS2</name>
</gene>
<comment type="function">
    <text evidence="7">Required for normal heme biosynthesis.</text>
</comment>
<dbReference type="Pfam" id="PF03647">
    <property type="entry name" value="Tmemb_14"/>
    <property type="match status" value="1"/>
</dbReference>
<evidence type="ECO:0000256" key="7">
    <source>
        <dbReference type="ARBA" id="ARBA00037428"/>
    </source>
</evidence>
<dbReference type="AlphaFoldDB" id="A0A9X9PV45"/>
<keyword evidence="11" id="KW-1185">Reference proteome</keyword>
<evidence type="ECO:0000256" key="4">
    <source>
        <dbReference type="ARBA" id="ARBA00022989"/>
    </source>
</evidence>
<dbReference type="InterPro" id="IPR005349">
    <property type="entry name" value="TMEM14"/>
</dbReference>
<comment type="subcellular location">
    <subcellularLocation>
        <location evidence="1">Membrane</location>
        <topology evidence="1">Multi-pass membrane protein</topology>
    </subcellularLocation>
</comment>
<keyword evidence="5" id="KW-0350">Heme biosynthesis</keyword>
<reference evidence="10 11" key="1">
    <citation type="submission" date="2018-10" db="EMBL/GenBank/DDBJ databases">
        <authorList>
            <person name="Ekblom R."/>
            <person name="Jareborg N."/>
        </authorList>
    </citation>
    <scope>NUCLEOTIDE SEQUENCE [LARGE SCALE GENOMIC DNA]</scope>
    <source>
        <tissue evidence="10">Muscle</tissue>
    </source>
</reference>
<dbReference type="EMBL" id="CYRY02003224">
    <property type="protein sequence ID" value="VCW67860.1"/>
    <property type="molecule type" value="Genomic_DNA"/>
</dbReference>
<keyword evidence="6 9" id="KW-0472">Membrane</keyword>
<evidence type="ECO:0000256" key="8">
    <source>
        <dbReference type="ARBA" id="ARBA00039421"/>
    </source>
</evidence>
<evidence type="ECO:0000256" key="1">
    <source>
        <dbReference type="ARBA" id="ARBA00004141"/>
    </source>
</evidence>
<feature type="transmembrane region" description="Helical" evidence="9">
    <location>
        <begin position="97"/>
        <end position="119"/>
    </location>
</feature>
<proteinExistence type="inferred from homology"/>
<protein>
    <recommendedName>
        <fullName evidence="8">Transmembrane protein 14C</fullName>
    </recommendedName>
</protein>
<sequence>MFLSGPSEKRTIQKASGPLEPLHCIGLSCAALVASGGITGCAKASVLSLAAGLLLGGLASLGAHQLSQYPRNIWVFLAISGTLNGIIGMRFHHSGWIRPVGLILGASLLMVTKLGISVLNRPCQ</sequence>
<dbReference type="InterPro" id="IPR044890">
    <property type="entry name" value="TMEM14_sf"/>
</dbReference>
<dbReference type="Proteomes" id="UP000269945">
    <property type="component" value="Unassembled WGS sequence"/>
</dbReference>
<name>A0A9X9PV45_GULGU</name>
<dbReference type="GO" id="GO:0006783">
    <property type="term" value="P:heme biosynthetic process"/>
    <property type="evidence" value="ECO:0007669"/>
    <property type="project" value="UniProtKB-KW"/>
</dbReference>
<evidence type="ECO:0000256" key="6">
    <source>
        <dbReference type="ARBA" id="ARBA00023136"/>
    </source>
</evidence>
<keyword evidence="4 9" id="KW-1133">Transmembrane helix</keyword>